<dbReference type="InterPro" id="IPR004839">
    <property type="entry name" value="Aminotransferase_I/II_large"/>
</dbReference>
<comment type="cofactor">
    <cofactor evidence="1">
        <name>pyridoxal 5'-phosphate</name>
        <dbReference type="ChEBI" id="CHEBI:597326"/>
    </cofactor>
</comment>
<evidence type="ECO:0000256" key="4">
    <source>
        <dbReference type="ARBA" id="ARBA00022679"/>
    </source>
</evidence>
<protein>
    <recommendedName>
        <fullName evidence="6">Aminotransferase class I/classII large domain-containing protein</fullName>
    </recommendedName>
</protein>
<dbReference type="InterPro" id="IPR051326">
    <property type="entry name" value="Kynurenine-oxoglutarate_AT"/>
</dbReference>
<keyword evidence="3" id="KW-0032">Aminotransferase</keyword>
<dbReference type="Gene3D" id="3.40.640.10">
    <property type="entry name" value="Type I PLP-dependent aspartate aminotransferase-like (Major domain)"/>
    <property type="match status" value="1"/>
</dbReference>
<evidence type="ECO:0000256" key="1">
    <source>
        <dbReference type="ARBA" id="ARBA00001933"/>
    </source>
</evidence>
<dbReference type="Gene3D" id="3.90.1150.10">
    <property type="entry name" value="Aspartate Aminotransferase, domain 1"/>
    <property type="match status" value="1"/>
</dbReference>
<comment type="similarity">
    <text evidence="2">Belongs to the class-I pyridoxal-phosphate-dependent aminotransferase family.</text>
</comment>
<dbReference type="Pfam" id="PF00155">
    <property type="entry name" value="Aminotran_1_2"/>
    <property type="match status" value="1"/>
</dbReference>
<name>A0A6B2L7S1_9EUKA</name>
<dbReference type="GO" id="GO:0005739">
    <property type="term" value="C:mitochondrion"/>
    <property type="evidence" value="ECO:0007669"/>
    <property type="project" value="TreeGrafter"/>
</dbReference>
<keyword evidence="5" id="KW-0663">Pyridoxal phosphate</keyword>
<dbReference type="PANTHER" id="PTHR43807:SF20">
    <property type="entry name" value="FI04487P"/>
    <property type="match status" value="1"/>
</dbReference>
<dbReference type="InterPro" id="IPR015421">
    <property type="entry name" value="PyrdxlP-dep_Trfase_major"/>
</dbReference>
<dbReference type="InterPro" id="IPR015422">
    <property type="entry name" value="PyrdxlP-dep_Trfase_small"/>
</dbReference>
<dbReference type="GO" id="GO:0016212">
    <property type="term" value="F:kynurenine-oxoglutarate transaminase activity"/>
    <property type="evidence" value="ECO:0007669"/>
    <property type="project" value="TreeGrafter"/>
</dbReference>
<dbReference type="SUPFAM" id="SSF53383">
    <property type="entry name" value="PLP-dependent transferases"/>
    <property type="match status" value="1"/>
</dbReference>
<sequence length="356" mass="40296">MARQYGSINLGQGFPGWCPPDFVIKASVAASEGTFEVHQYAAPQGMPRLVQALCKLYSPLIERELQPSNVHISIGASGALWLISQALLEPGDHALVISPYFDIYEGDIVSRGAKIVEVPLNMPPGVKSTAEYKLDMKALREAVTKKEAKLFFLNTPHNPTGKMFSKEELQEIAEIVKLNDRLIVITDEVYEFITFDNVKFERFCTLPGMWDRTINISSGGKFFSTTGWKVGWIYGPEELVKPSRTVANFVSFSVSHHHQYATALALEHIMKEDLKYINELKDHYNVLRQFMYETLEEIGLHPVKPQGTFFIDCDISGIELEKDQGTQKSITNQNFDKKDWNFCRWLTTEIGTFVDG</sequence>
<dbReference type="AlphaFoldDB" id="A0A6B2L7S1"/>
<dbReference type="FunFam" id="3.40.640.10:FF:000024">
    <property type="entry name" value="Kynurenine--oxoglutarate transaminase 3"/>
    <property type="match status" value="1"/>
</dbReference>
<evidence type="ECO:0000259" key="6">
    <source>
        <dbReference type="Pfam" id="PF00155"/>
    </source>
</evidence>
<evidence type="ECO:0000313" key="7">
    <source>
        <dbReference type="EMBL" id="NDV33006.1"/>
    </source>
</evidence>
<organism evidence="7">
    <name type="scientific">Arcella intermedia</name>
    <dbReference type="NCBI Taxonomy" id="1963864"/>
    <lineage>
        <taxon>Eukaryota</taxon>
        <taxon>Amoebozoa</taxon>
        <taxon>Tubulinea</taxon>
        <taxon>Elardia</taxon>
        <taxon>Arcellinida</taxon>
        <taxon>Sphaerothecina</taxon>
        <taxon>Arcellidae</taxon>
        <taxon>Arcella</taxon>
    </lineage>
</organism>
<reference evidence="7" key="1">
    <citation type="journal article" date="2020" name="J. Eukaryot. Microbiol.">
        <title>De novo Sequencing, Assembly and Annotation of the Transcriptome for the Free-Living Testate Amoeba Arcella intermedia.</title>
        <authorList>
            <person name="Ribeiro G.M."/>
            <person name="Porfirio-Sousa A.L."/>
            <person name="Maurer-Alcala X.X."/>
            <person name="Katz L.A."/>
            <person name="Lahr D.J.G."/>
        </authorList>
    </citation>
    <scope>NUCLEOTIDE SEQUENCE</scope>
</reference>
<feature type="domain" description="Aminotransferase class I/classII large" evidence="6">
    <location>
        <begin position="8"/>
        <end position="315"/>
    </location>
</feature>
<evidence type="ECO:0000256" key="3">
    <source>
        <dbReference type="ARBA" id="ARBA00022576"/>
    </source>
</evidence>
<evidence type="ECO:0000256" key="5">
    <source>
        <dbReference type="ARBA" id="ARBA00022898"/>
    </source>
</evidence>
<dbReference type="PANTHER" id="PTHR43807">
    <property type="entry name" value="FI04487P"/>
    <property type="match status" value="1"/>
</dbReference>
<dbReference type="InterPro" id="IPR015424">
    <property type="entry name" value="PyrdxlP-dep_Trfase"/>
</dbReference>
<dbReference type="CDD" id="cd00609">
    <property type="entry name" value="AAT_like"/>
    <property type="match status" value="1"/>
</dbReference>
<dbReference type="EMBL" id="GIBP01004037">
    <property type="protein sequence ID" value="NDV33006.1"/>
    <property type="molecule type" value="Transcribed_RNA"/>
</dbReference>
<evidence type="ECO:0000256" key="2">
    <source>
        <dbReference type="ARBA" id="ARBA00007441"/>
    </source>
</evidence>
<keyword evidence="4" id="KW-0808">Transferase</keyword>
<accession>A0A6B2L7S1</accession>
<proteinExistence type="inferred from homology"/>
<dbReference type="GO" id="GO:0030170">
    <property type="term" value="F:pyridoxal phosphate binding"/>
    <property type="evidence" value="ECO:0007669"/>
    <property type="project" value="InterPro"/>
</dbReference>